<dbReference type="EMBL" id="JAHHUM010001810">
    <property type="protein sequence ID" value="KAK5608444.1"/>
    <property type="molecule type" value="Genomic_DNA"/>
</dbReference>
<dbReference type="GO" id="GO:0008823">
    <property type="term" value="F:cupric reductase (NADH) activity"/>
    <property type="evidence" value="ECO:0007669"/>
    <property type="project" value="TreeGrafter"/>
</dbReference>
<name>A0AAV9RHE7_9TELE</name>
<comment type="caution">
    <text evidence="3">The sequence shown here is derived from an EMBL/GenBank/DDBJ whole genome shotgun (WGS) entry which is preliminary data.</text>
</comment>
<proteinExistence type="predicted"/>
<dbReference type="PANTHER" id="PTHR14239">
    <property type="entry name" value="DUDULIN-RELATED"/>
    <property type="match status" value="1"/>
</dbReference>
<dbReference type="GO" id="GO:0015677">
    <property type="term" value="P:copper ion import"/>
    <property type="evidence" value="ECO:0007669"/>
    <property type="project" value="TreeGrafter"/>
</dbReference>
<dbReference type="SUPFAM" id="SSF51735">
    <property type="entry name" value="NAD(P)-binding Rossmann-fold domains"/>
    <property type="match status" value="1"/>
</dbReference>
<dbReference type="InterPro" id="IPR051267">
    <property type="entry name" value="STEAP_metalloreductase"/>
</dbReference>
<dbReference type="GO" id="GO:0052851">
    <property type="term" value="F:ferric-chelate reductase (NADPH) activity"/>
    <property type="evidence" value="ECO:0007669"/>
    <property type="project" value="TreeGrafter"/>
</dbReference>
<dbReference type="PANTHER" id="PTHR14239:SF5">
    <property type="entry name" value="METALLOREDUCTASE STEAP4"/>
    <property type="match status" value="1"/>
</dbReference>
<dbReference type="InterPro" id="IPR036291">
    <property type="entry name" value="NAD(P)-bd_dom_sf"/>
</dbReference>
<evidence type="ECO:0000313" key="3">
    <source>
        <dbReference type="EMBL" id="KAK5608444.1"/>
    </source>
</evidence>
<dbReference type="InterPro" id="IPR028939">
    <property type="entry name" value="P5C_Rdtase_cat_N"/>
</dbReference>
<dbReference type="GO" id="GO:0005886">
    <property type="term" value="C:plasma membrane"/>
    <property type="evidence" value="ECO:0007669"/>
    <property type="project" value="TreeGrafter"/>
</dbReference>
<dbReference type="Gene3D" id="3.40.50.720">
    <property type="entry name" value="NAD(P)-binding Rossmann-like Domain"/>
    <property type="match status" value="1"/>
</dbReference>
<accession>A0AAV9RHE7</accession>
<dbReference type="Pfam" id="PF03807">
    <property type="entry name" value="F420_oxidored"/>
    <property type="match status" value="1"/>
</dbReference>
<dbReference type="AlphaFoldDB" id="A0AAV9RHE7"/>
<dbReference type="GO" id="GO:0005768">
    <property type="term" value="C:endosome"/>
    <property type="evidence" value="ECO:0007669"/>
    <property type="project" value="TreeGrafter"/>
</dbReference>
<organism evidence="3 4">
    <name type="scientific">Crenichthys baileyi</name>
    <name type="common">White River springfish</name>
    <dbReference type="NCBI Taxonomy" id="28760"/>
    <lineage>
        <taxon>Eukaryota</taxon>
        <taxon>Metazoa</taxon>
        <taxon>Chordata</taxon>
        <taxon>Craniata</taxon>
        <taxon>Vertebrata</taxon>
        <taxon>Euteleostomi</taxon>
        <taxon>Actinopterygii</taxon>
        <taxon>Neopterygii</taxon>
        <taxon>Teleostei</taxon>
        <taxon>Neoteleostei</taxon>
        <taxon>Acanthomorphata</taxon>
        <taxon>Ovalentaria</taxon>
        <taxon>Atherinomorphae</taxon>
        <taxon>Cyprinodontiformes</taxon>
        <taxon>Goodeidae</taxon>
        <taxon>Crenichthys</taxon>
    </lineage>
</organism>
<evidence type="ECO:0000313" key="4">
    <source>
        <dbReference type="Proteomes" id="UP001311232"/>
    </source>
</evidence>
<keyword evidence="1" id="KW-0560">Oxidoreductase</keyword>
<protein>
    <recommendedName>
        <fullName evidence="2">Pyrroline-5-carboxylate reductase catalytic N-terminal domain-containing protein</fullName>
    </recommendedName>
</protein>
<keyword evidence="4" id="KW-1185">Reference proteome</keyword>
<reference evidence="3 4" key="1">
    <citation type="submission" date="2021-06" db="EMBL/GenBank/DDBJ databases">
        <authorList>
            <person name="Palmer J.M."/>
        </authorList>
    </citation>
    <scope>NUCLEOTIDE SEQUENCE [LARGE SCALE GENOMIC DNA]</scope>
    <source>
        <strain evidence="3 4">MEX-2019</strain>
        <tissue evidence="3">Muscle</tissue>
    </source>
</reference>
<evidence type="ECO:0000259" key="2">
    <source>
        <dbReference type="Pfam" id="PF03807"/>
    </source>
</evidence>
<sequence length="132" mass="14467">MSIVIGTSEDMKQSCGSLHPLDMAAAPEPEPLCIFGTGDLGRSLGLCLLQSGYRVVYGSRRPHSCSPLPQGAEVMTHAQAAQSANLIFICVHREHYDFTSMEHHLIGKVLVDLSNNLKKDIYPEANAVYLQR</sequence>
<gene>
    <name evidence="3" type="ORF">CRENBAI_025373</name>
</gene>
<feature type="domain" description="Pyrroline-5-carboxylate reductase catalytic N-terminal" evidence="2">
    <location>
        <begin position="32"/>
        <end position="115"/>
    </location>
</feature>
<dbReference type="Proteomes" id="UP001311232">
    <property type="component" value="Unassembled WGS sequence"/>
</dbReference>
<evidence type="ECO:0000256" key="1">
    <source>
        <dbReference type="ARBA" id="ARBA00023002"/>
    </source>
</evidence>